<organism evidence="2 3">
    <name type="scientific">Microlunatus panaciterrae</name>
    <dbReference type="NCBI Taxonomy" id="400768"/>
    <lineage>
        <taxon>Bacteria</taxon>
        <taxon>Bacillati</taxon>
        <taxon>Actinomycetota</taxon>
        <taxon>Actinomycetes</taxon>
        <taxon>Propionibacteriales</taxon>
        <taxon>Propionibacteriaceae</taxon>
        <taxon>Microlunatus</taxon>
    </lineage>
</organism>
<dbReference type="EMBL" id="JAFBCF010000001">
    <property type="protein sequence ID" value="MBM7798612.1"/>
    <property type="molecule type" value="Genomic_DNA"/>
</dbReference>
<dbReference type="InterPro" id="IPR005149">
    <property type="entry name" value="Tscrpt_reg_PadR_N"/>
</dbReference>
<evidence type="ECO:0000313" key="3">
    <source>
        <dbReference type="Proteomes" id="UP000704762"/>
    </source>
</evidence>
<dbReference type="GO" id="GO:0003677">
    <property type="term" value="F:DNA binding"/>
    <property type="evidence" value="ECO:0007669"/>
    <property type="project" value="UniProtKB-KW"/>
</dbReference>
<dbReference type="InterPro" id="IPR036388">
    <property type="entry name" value="WH-like_DNA-bd_sf"/>
</dbReference>
<keyword evidence="3" id="KW-1185">Reference proteome</keyword>
<name>A0ABS2RJ71_9ACTN</name>
<evidence type="ECO:0000259" key="1">
    <source>
        <dbReference type="Pfam" id="PF03551"/>
    </source>
</evidence>
<dbReference type="InterPro" id="IPR036390">
    <property type="entry name" value="WH_DNA-bd_sf"/>
</dbReference>
<sequence>MSQELSTTSYALLGLFVFEGPESAGMTGYELKQRADKTLRFYWVSPAMSQVYTELDRLVGQQMVMASDELSGKRRTRRYRITALGFESLQGWLNSSATDFPTLKHPVALKLLMGALMQPDRLRSMLKQYVDDLAVSRADLLAVRTGLGDLEAFRYPALVAEWGLDYYDAETEIVTALLEKLAGLPERPG</sequence>
<reference evidence="2 3" key="1">
    <citation type="submission" date="2021-01" db="EMBL/GenBank/DDBJ databases">
        <title>Sequencing the genomes of 1000 actinobacteria strains.</title>
        <authorList>
            <person name="Klenk H.-P."/>
        </authorList>
    </citation>
    <scope>NUCLEOTIDE SEQUENCE [LARGE SCALE GENOMIC DNA]</scope>
    <source>
        <strain evidence="2 3">DSM 18662</strain>
    </source>
</reference>
<evidence type="ECO:0000313" key="2">
    <source>
        <dbReference type="EMBL" id="MBM7798612.1"/>
    </source>
</evidence>
<protein>
    <submittedName>
        <fullName evidence="2">DNA-binding PadR family transcriptional regulator</fullName>
    </submittedName>
</protein>
<dbReference type="Gene3D" id="1.10.10.10">
    <property type="entry name" value="Winged helix-like DNA-binding domain superfamily/Winged helix DNA-binding domain"/>
    <property type="match status" value="1"/>
</dbReference>
<dbReference type="Proteomes" id="UP000704762">
    <property type="component" value="Unassembled WGS sequence"/>
</dbReference>
<keyword evidence="2" id="KW-0238">DNA-binding</keyword>
<proteinExistence type="predicted"/>
<accession>A0ABS2RJ71</accession>
<feature type="domain" description="Transcription regulator PadR N-terminal" evidence="1">
    <location>
        <begin position="25"/>
        <end position="89"/>
    </location>
</feature>
<comment type="caution">
    <text evidence="2">The sequence shown here is derived from an EMBL/GenBank/DDBJ whole genome shotgun (WGS) entry which is preliminary data.</text>
</comment>
<dbReference type="RefSeq" id="WP_204917135.1">
    <property type="nucleotide sequence ID" value="NZ_BAAAQP010000002.1"/>
</dbReference>
<dbReference type="SUPFAM" id="SSF46785">
    <property type="entry name" value="Winged helix' DNA-binding domain"/>
    <property type="match status" value="1"/>
</dbReference>
<gene>
    <name evidence="2" type="ORF">JOE57_001533</name>
</gene>
<dbReference type="Pfam" id="PF03551">
    <property type="entry name" value="PadR"/>
    <property type="match status" value="1"/>
</dbReference>